<name>A0A2P2DZC0_9LEPT</name>
<evidence type="ECO:0000259" key="6">
    <source>
        <dbReference type="Pfam" id="PF05199"/>
    </source>
</evidence>
<feature type="domain" description="Glucose-methanol-choline oxidoreductase C-terminal" evidence="6">
    <location>
        <begin position="454"/>
        <end position="508"/>
    </location>
</feature>
<dbReference type="InterPro" id="IPR007867">
    <property type="entry name" value="GMC_OxRtase_C"/>
</dbReference>
<evidence type="ECO:0000256" key="2">
    <source>
        <dbReference type="ARBA" id="ARBA00022630"/>
    </source>
</evidence>
<dbReference type="AlphaFoldDB" id="A0A2P2DZC0"/>
<gene>
    <name evidence="7" type="ORF">LPTSP4_14940</name>
</gene>
<organism evidence="7 8">
    <name type="scientific">Leptospira ryugenii</name>
    <dbReference type="NCBI Taxonomy" id="1917863"/>
    <lineage>
        <taxon>Bacteria</taxon>
        <taxon>Pseudomonadati</taxon>
        <taxon>Spirochaetota</taxon>
        <taxon>Spirochaetia</taxon>
        <taxon>Leptospirales</taxon>
        <taxon>Leptospiraceae</taxon>
        <taxon>Leptospira</taxon>
    </lineage>
</organism>
<reference evidence="7 8" key="1">
    <citation type="submission" date="2018-02" db="EMBL/GenBank/DDBJ databases">
        <title>Novel Leptospira species isolated from soil and water in Japan.</title>
        <authorList>
            <person name="Nakao R."/>
            <person name="Masuzawa T."/>
        </authorList>
    </citation>
    <scope>NUCLEOTIDE SEQUENCE [LARGE SCALE GENOMIC DNA]</scope>
    <source>
        <strain evidence="7 8">YH101</strain>
    </source>
</reference>
<evidence type="ECO:0000313" key="8">
    <source>
        <dbReference type="Proteomes" id="UP000245133"/>
    </source>
</evidence>
<evidence type="ECO:0000256" key="1">
    <source>
        <dbReference type="ARBA" id="ARBA00010790"/>
    </source>
</evidence>
<protein>
    <submittedName>
        <fullName evidence="7">Glucose-methanol-choline oxidoreductase</fullName>
    </submittedName>
</protein>
<dbReference type="SUPFAM" id="SSF51905">
    <property type="entry name" value="FAD/NAD(P)-binding domain"/>
    <property type="match status" value="1"/>
</dbReference>
<sequence>MMKYLFEWKDYPQVSEIRTKVCIIGSGCGGATLALELQKSGIDTIIIEKGGYYPTSSFDNWELNMAGKISAERNLQMDTQYSMNLVYGNNVGGASVHYWADSYRTPEDRLVRWQEKFGIKHHGPKDLNPYWDILEKRLNVHEPKKEYYNLMNQKMKLASQGLSWSGHPVPQARKNCQKSGHCMQGCAFGAKQSQLVTHIEEFMQVGGRIFADLEADVFGTEDGQKAKKINSLKASVIDRAKGKKNGQTIEILADVYVVAAGGFQSSALLLKQGWKQNLPALGEYFGMNASPMVHALFEESMITYRNIPAAFGIDEFRLARFNEKNEYTEGGFMLMANQLQPGTFASMIPFVGEKHFEWMRSYKQVGGTIGWIDDFSDELGRVEMDGKKRLVQAPDGKKTRKQMLDLLKKQVILNFKVGAKKVLVATVTGIEMKSIDEISRLDSQELPPHSLLMAAPHPFGGCRMGEDQKVSVVDFEHKVHGFRNLYVADSSVFPTGPSVDPSFTIMAFSMRLADFLKERLT</sequence>
<dbReference type="GO" id="GO:0050660">
    <property type="term" value="F:flavin adenine dinucleotide binding"/>
    <property type="evidence" value="ECO:0007669"/>
    <property type="project" value="InterPro"/>
</dbReference>
<dbReference type="Pfam" id="PF00732">
    <property type="entry name" value="GMC_oxred_N"/>
    <property type="match status" value="1"/>
</dbReference>
<dbReference type="InterPro" id="IPR000172">
    <property type="entry name" value="GMC_OxRdtase_N"/>
</dbReference>
<dbReference type="PANTHER" id="PTHR46056">
    <property type="entry name" value="LONG-CHAIN-ALCOHOL OXIDASE"/>
    <property type="match status" value="1"/>
</dbReference>
<dbReference type="GO" id="GO:0016614">
    <property type="term" value="F:oxidoreductase activity, acting on CH-OH group of donors"/>
    <property type="evidence" value="ECO:0007669"/>
    <property type="project" value="InterPro"/>
</dbReference>
<evidence type="ECO:0000313" key="7">
    <source>
        <dbReference type="EMBL" id="GBF49973.1"/>
    </source>
</evidence>
<accession>A0A2P2DZC0</accession>
<dbReference type="OrthoDB" id="9787779at2"/>
<proteinExistence type="inferred from homology"/>
<feature type="domain" description="Glucose-methanol-choline oxidoreductase N-terminal" evidence="5">
    <location>
        <begin position="46"/>
        <end position="283"/>
    </location>
</feature>
<dbReference type="Proteomes" id="UP000245133">
    <property type="component" value="Unassembled WGS sequence"/>
</dbReference>
<comment type="similarity">
    <text evidence="1">Belongs to the GMC oxidoreductase family.</text>
</comment>
<dbReference type="EMBL" id="BFBB01000003">
    <property type="protein sequence ID" value="GBF49973.1"/>
    <property type="molecule type" value="Genomic_DNA"/>
</dbReference>
<evidence type="ECO:0000256" key="3">
    <source>
        <dbReference type="ARBA" id="ARBA00022827"/>
    </source>
</evidence>
<keyword evidence="8" id="KW-1185">Reference proteome</keyword>
<evidence type="ECO:0000256" key="4">
    <source>
        <dbReference type="ARBA" id="ARBA00023002"/>
    </source>
</evidence>
<comment type="caution">
    <text evidence="7">The sequence shown here is derived from an EMBL/GenBank/DDBJ whole genome shotgun (WGS) entry which is preliminary data.</text>
</comment>
<keyword evidence="2" id="KW-0285">Flavoprotein</keyword>
<dbReference type="RefSeq" id="WP_108975316.1">
    <property type="nucleotide sequence ID" value="NZ_BFBB01000003.1"/>
</dbReference>
<dbReference type="Gene3D" id="3.50.50.60">
    <property type="entry name" value="FAD/NAD(P)-binding domain"/>
    <property type="match status" value="2"/>
</dbReference>
<dbReference type="InterPro" id="IPR036188">
    <property type="entry name" value="FAD/NAD-bd_sf"/>
</dbReference>
<dbReference type="Pfam" id="PF05199">
    <property type="entry name" value="GMC_oxred_C"/>
    <property type="match status" value="1"/>
</dbReference>
<evidence type="ECO:0000259" key="5">
    <source>
        <dbReference type="Pfam" id="PF00732"/>
    </source>
</evidence>
<keyword evidence="3" id="KW-0274">FAD</keyword>
<keyword evidence="4" id="KW-0560">Oxidoreductase</keyword>
<dbReference type="PANTHER" id="PTHR46056:SF12">
    <property type="entry name" value="LONG-CHAIN-ALCOHOL OXIDASE"/>
    <property type="match status" value="1"/>
</dbReference>